<gene>
    <name evidence="1" type="ORF">MRB53_023014</name>
</gene>
<evidence type="ECO:0000313" key="1">
    <source>
        <dbReference type="EMBL" id="KAJ8629691.1"/>
    </source>
</evidence>
<dbReference type="Proteomes" id="UP001234297">
    <property type="component" value="Chromosome 7"/>
</dbReference>
<proteinExistence type="predicted"/>
<evidence type="ECO:0000313" key="2">
    <source>
        <dbReference type="Proteomes" id="UP001234297"/>
    </source>
</evidence>
<organism evidence="1 2">
    <name type="scientific">Persea americana</name>
    <name type="common">Avocado</name>
    <dbReference type="NCBI Taxonomy" id="3435"/>
    <lineage>
        <taxon>Eukaryota</taxon>
        <taxon>Viridiplantae</taxon>
        <taxon>Streptophyta</taxon>
        <taxon>Embryophyta</taxon>
        <taxon>Tracheophyta</taxon>
        <taxon>Spermatophyta</taxon>
        <taxon>Magnoliopsida</taxon>
        <taxon>Magnoliidae</taxon>
        <taxon>Laurales</taxon>
        <taxon>Lauraceae</taxon>
        <taxon>Persea</taxon>
    </lineage>
</organism>
<reference evidence="1 2" key="1">
    <citation type="journal article" date="2022" name="Hortic Res">
        <title>A haplotype resolved chromosomal level avocado genome allows analysis of novel avocado genes.</title>
        <authorList>
            <person name="Nath O."/>
            <person name="Fletcher S.J."/>
            <person name="Hayward A."/>
            <person name="Shaw L.M."/>
            <person name="Masouleh A.K."/>
            <person name="Furtado A."/>
            <person name="Henry R.J."/>
            <person name="Mitter N."/>
        </authorList>
    </citation>
    <scope>NUCLEOTIDE SEQUENCE [LARGE SCALE GENOMIC DNA]</scope>
    <source>
        <strain evidence="2">cv. Hass</strain>
    </source>
</reference>
<dbReference type="EMBL" id="CM056815">
    <property type="protein sequence ID" value="KAJ8629691.1"/>
    <property type="molecule type" value="Genomic_DNA"/>
</dbReference>
<name>A0ACC2L922_PERAE</name>
<protein>
    <submittedName>
        <fullName evidence="1">Uncharacterized protein</fullName>
    </submittedName>
</protein>
<sequence>MVQHIPIILNCFRIEGKWVSEDIPHLLSQHENGVKRPQIAPSLDVGEAKNSASMSFHVRAGLFQVVGCFFAFSLLIWLLFSFY</sequence>
<keyword evidence="2" id="KW-1185">Reference proteome</keyword>
<accession>A0ACC2L922</accession>
<comment type="caution">
    <text evidence="1">The sequence shown here is derived from an EMBL/GenBank/DDBJ whole genome shotgun (WGS) entry which is preliminary data.</text>
</comment>